<protein>
    <recommendedName>
        <fullName evidence="4">DUF3137 domain-containing protein</fullName>
    </recommendedName>
</protein>
<evidence type="ECO:0000313" key="3">
    <source>
        <dbReference type="Proteomes" id="UP000635245"/>
    </source>
</evidence>
<comment type="caution">
    <text evidence="2">The sequence shown here is derived from an EMBL/GenBank/DDBJ whole genome shotgun (WGS) entry which is preliminary data.</text>
</comment>
<dbReference type="RefSeq" id="WP_200316005.1">
    <property type="nucleotide sequence ID" value="NZ_JAENJH010000002.1"/>
</dbReference>
<dbReference type="Proteomes" id="UP000635245">
    <property type="component" value="Unassembled WGS sequence"/>
</dbReference>
<keyword evidence="1" id="KW-0472">Membrane</keyword>
<dbReference type="AlphaFoldDB" id="A0A934QQ31"/>
<evidence type="ECO:0008006" key="4">
    <source>
        <dbReference type="Google" id="ProtNLM"/>
    </source>
</evidence>
<proteinExistence type="predicted"/>
<keyword evidence="3" id="KW-1185">Reference proteome</keyword>
<keyword evidence="1" id="KW-0812">Transmembrane</keyword>
<gene>
    <name evidence="2" type="ORF">JHE00_06875</name>
</gene>
<evidence type="ECO:0000313" key="2">
    <source>
        <dbReference type="EMBL" id="MBK1784051.1"/>
    </source>
</evidence>
<keyword evidence="1" id="KW-1133">Transmembrane helix</keyword>
<name>A0A934QQ31_9PSEU</name>
<evidence type="ECO:0000256" key="1">
    <source>
        <dbReference type="SAM" id="Phobius"/>
    </source>
</evidence>
<feature type="transmembrane region" description="Helical" evidence="1">
    <location>
        <begin position="6"/>
        <end position="29"/>
    </location>
</feature>
<sequence>MSEYIGPAIGVVLVVALIVFGLHHLFVVMPRRHRNKVDRVVGIAGLAQRLNGTVHTTRTGTRPSFGVLPGPRDILSPKPLTGPLDQFDQAVEFSYRGHQALGVDYTFNHRTPGHNRRYIRVQHNIAQVRIPPTPHLRIAGRTPAGLTYRGDALRVFPLGVPRFDDAFEVAAADEGFARTVLTGPMVDLLLYGARYRDKFLEFESGVLRSEFFGPLEEKVLLSNLDLLIDVVERLPQQAFRGS</sequence>
<reference evidence="2" key="1">
    <citation type="submission" date="2020-12" db="EMBL/GenBank/DDBJ databases">
        <title>Prauserella sp. ASG 168, a novel actinomycete isolated from cave rock.</title>
        <authorList>
            <person name="Suriyachadkun C."/>
        </authorList>
    </citation>
    <scope>NUCLEOTIDE SEQUENCE</scope>
    <source>
        <strain evidence="2">ASG 168</strain>
    </source>
</reference>
<accession>A0A934QQ31</accession>
<dbReference type="EMBL" id="JAENJH010000002">
    <property type="protein sequence ID" value="MBK1784051.1"/>
    <property type="molecule type" value="Genomic_DNA"/>
</dbReference>
<organism evidence="2 3">
    <name type="scientific">Prauserella cavernicola</name>
    <dbReference type="NCBI Taxonomy" id="2800127"/>
    <lineage>
        <taxon>Bacteria</taxon>
        <taxon>Bacillati</taxon>
        <taxon>Actinomycetota</taxon>
        <taxon>Actinomycetes</taxon>
        <taxon>Pseudonocardiales</taxon>
        <taxon>Pseudonocardiaceae</taxon>
        <taxon>Prauserella</taxon>
    </lineage>
</organism>